<comment type="subcellular location">
    <subcellularLocation>
        <location evidence="1">Membrane</location>
        <topology evidence="1">Multi-pass membrane protein</topology>
    </subcellularLocation>
</comment>
<evidence type="ECO:0000313" key="8">
    <source>
        <dbReference type="Proteomes" id="UP000219522"/>
    </source>
</evidence>
<evidence type="ECO:0000256" key="1">
    <source>
        <dbReference type="ARBA" id="ARBA00004141"/>
    </source>
</evidence>
<dbReference type="PANTHER" id="PTHR11814">
    <property type="entry name" value="SULFATE TRANSPORTER"/>
    <property type="match status" value="1"/>
</dbReference>
<feature type="transmembrane region" description="Helical" evidence="5">
    <location>
        <begin position="224"/>
        <end position="250"/>
    </location>
</feature>
<dbReference type="EMBL" id="OCSU01000003">
    <property type="protein sequence ID" value="SOE89428.1"/>
    <property type="molecule type" value="Genomic_DNA"/>
</dbReference>
<keyword evidence="4 5" id="KW-0472">Membrane</keyword>
<dbReference type="Pfam" id="PF01740">
    <property type="entry name" value="STAS"/>
    <property type="match status" value="1"/>
</dbReference>
<dbReference type="Gene3D" id="3.30.750.24">
    <property type="entry name" value="STAS domain"/>
    <property type="match status" value="1"/>
</dbReference>
<evidence type="ECO:0000256" key="4">
    <source>
        <dbReference type="ARBA" id="ARBA00023136"/>
    </source>
</evidence>
<dbReference type="GO" id="GO:0055085">
    <property type="term" value="P:transmembrane transport"/>
    <property type="evidence" value="ECO:0007669"/>
    <property type="project" value="InterPro"/>
</dbReference>
<feature type="transmembrane region" description="Helical" evidence="5">
    <location>
        <begin position="117"/>
        <end position="138"/>
    </location>
</feature>
<evidence type="ECO:0000313" key="7">
    <source>
        <dbReference type="EMBL" id="SOE89428.1"/>
    </source>
</evidence>
<dbReference type="CDD" id="cd07042">
    <property type="entry name" value="STAS_SulP_like_sulfate_transporter"/>
    <property type="match status" value="1"/>
</dbReference>
<feature type="transmembrane region" description="Helical" evidence="5">
    <location>
        <begin position="305"/>
        <end position="322"/>
    </location>
</feature>
<comment type="caution">
    <text evidence="7">The sequence shown here is derived from an EMBL/GenBank/DDBJ whole genome shotgun (WGS) entry which is preliminary data.</text>
</comment>
<name>A0A7Z7IES3_9BURK</name>
<dbReference type="AlphaFoldDB" id="A0A7Z7IES3"/>
<feature type="transmembrane region" description="Helical" evidence="5">
    <location>
        <begin position="342"/>
        <end position="359"/>
    </location>
</feature>
<feature type="transmembrane region" description="Helical" evidence="5">
    <location>
        <begin position="91"/>
        <end position="111"/>
    </location>
</feature>
<dbReference type="InterPro" id="IPR011547">
    <property type="entry name" value="SLC26A/SulP_dom"/>
</dbReference>
<protein>
    <submittedName>
        <fullName evidence="7">High affinity sulphate transporter 1</fullName>
    </submittedName>
</protein>
<feature type="transmembrane region" description="Helical" evidence="5">
    <location>
        <begin position="195"/>
        <end position="212"/>
    </location>
</feature>
<reference evidence="7 8" key="1">
    <citation type="submission" date="2017-09" db="EMBL/GenBank/DDBJ databases">
        <authorList>
            <person name="Varghese N."/>
            <person name="Submissions S."/>
        </authorList>
    </citation>
    <scope>NUCLEOTIDE SEQUENCE [LARGE SCALE GENOMIC DNA]</scope>
    <source>
        <strain evidence="7 8">OK806</strain>
    </source>
</reference>
<dbReference type="InterPro" id="IPR002645">
    <property type="entry name" value="STAS_dom"/>
</dbReference>
<feature type="domain" description="STAS" evidence="6">
    <location>
        <begin position="455"/>
        <end position="570"/>
    </location>
</feature>
<sequence length="587" mass="62399">MIEEPRPVGEVLSMAPVTGWRAVFPPAQWLPTYRSQWLARDTIAGVTLAAYGIPVSLAYATLAGLPPQYGIYCYLVGGLAYALFGSSRQLAIGPTSAISMLVGVTVANMAGGDPARFVSIAALTAVLIAIMCLIAWILRLSSLVNFISETILLGFKAGAALTIALTQLPKLFGVKGGGEQFFERIVILAGQLPETNWAVLAFGVATLVLLLLGEKFLPGRPVSLLIVVVSIILLSFTPLGSIGFKVVGALPRGLPEFHLPGLRVRDVDGVIPLAFACLLLSYVESVSAARAIAQANGYEIDPRQELLGLGVANMAAGLFQGYPVAGGLSQSSVNDKAGAKTPLALVFASITIALCLMFLTGLLTNLPNVVLAAIVLVAVKGLIDIRELRHVWRVSRYEFVVSMIAFASVLLLGILQGVIVAVLVSMLLLIRRAAHPHVANLGRIPATRRYSDIERHPDNEVIPGVLIFRVEASLLYFNAEHVRATVWDRIRSSAEPVRLLICDLSSSPVVDLAGARMLATLHSALSAAGMHLRIVSAHAGARDILRAEGLEEHVGYLGRRVSVDDVIDQFLSGADIGQASETGPGIR</sequence>
<dbReference type="GO" id="GO:0016020">
    <property type="term" value="C:membrane"/>
    <property type="evidence" value="ECO:0007669"/>
    <property type="project" value="UniProtKB-SubCell"/>
</dbReference>
<dbReference type="RefSeq" id="WP_097190993.1">
    <property type="nucleotide sequence ID" value="NZ_OCSU01000003.1"/>
</dbReference>
<evidence type="ECO:0000256" key="5">
    <source>
        <dbReference type="SAM" id="Phobius"/>
    </source>
</evidence>
<keyword evidence="8" id="KW-1185">Reference proteome</keyword>
<keyword evidence="3 5" id="KW-1133">Transmembrane helix</keyword>
<dbReference type="InterPro" id="IPR001902">
    <property type="entry name" value="SLC26A/SulP_fam"/>
</dbReference>
<organism evidence="7 8">
    <name type="scientific">Caballeronia arationis</name>
    <dbReference type="NCBI Taxonomy" id="1777142"/>
    <lineage>
        <taxon>Bacteria</taxon>
        <taxon>Pseudomonadati</taxon>
        <taxon>Pseudomonadota</taxon>
        <taxon>Betaproteobacteria</taxon>
        <taxon>Burkholderiales</taxon>
        <taxon>Burkholderiaceae</taxon>
        <taxon>Caballeronia</taxon>
    </lineage>
</organism>
<gene>
    <name evidence="7" type="ORF">SAMN05446927_7998</name>
</gene>
<feature type="transmembrane region" description="Helical" evidence="5">
    <location>
        <begin position="270"/>
        <end position="293"/>
    </location>
</feature>
<dbReference type="SUPFAM" id="SSF52091">
    <property type="entry name" value="SpoIIaa-like"/>
    <property type="match status" value="1"/>
</dbReference>
<evidence type="ECO:0000256" key="2">
    <source>
        <dbReference type="ARBA" id="ARBA00022692"/>
    </source>
</evidence>
<proteinExistence type="predicted"/>
<evidence type="ECO:0000259" key="6">
    <source>
        <dbReference type="PROSITE" id="PS50801"/>
    </source>
</evidence>
<dbReference type="PROSITE" id="PS50801">
    <property type="entry name" value="STAS"/>
    <property type="match status" value="1"/>
</dbReference>
<dbReference type="InterPro" id="IPR036513">
    <property type="entry name" value="STAS_dom_sf"/>
</dbReference>
<evidence type="ECO:0000256" key="3">
    <source>
        <dbReference type="ARBA" id="ARBA00022989"/>
    </source>
</evidence>
<dbReference type="Proteomes" id="UP000219522">
    <property type="component" value="Unassembled WGS sequence"/>
</dbReference>
<feature type="transmembrane region" description="Helical" evidence="5">
    <location>
        <begin position="68"/>
        <end position="84"/>
    </location>
</feature>
<accession>A0A7Z7IES3</accession>
<feature type="transmembrane region" description="Helical" evidence="5">
    <location>
        <begin position="403"/>
        <end position="430"/>
    </location>
</feature>
<dbReference type="NCBIfam" id="TIGR00815">
    <property type="entry name" value="sulP"/>
    <property type="match status" value="1"/>
</dbReference>
<feature type="transmembrane region" description="Helical" evidence="5">
    <location>
        <begin position="150"/>
        <end position="168"/>
    </location>
</feature>
<feature type="transmembrane region" description="Helical" evidence="5">
    <location>
        <begin position="43"/>
        <end position="62"/>
    </location>
</feature>
<dbReference type="Pfam" id="PF00916">
    <property type="entry name" value="Sulfate_transp"/>
    <property type="match status" value="1"/>
</dbReference>
<keyword evidence="2 5" id="KW-0812">Transmembrane</keyword>